<feature type="transmembrane region" description="Helical" evidence="1">
    <location>
        <begin position="12"/>
        <end position="32"/>
    </location>
</feature>
<protein>
    <submittedName>
        <fullName evidence="2">Uncharacterized protein</fullName>
    </submittedName>
</protein>
<keyword evidence="1" id="KW-1133">Transmembrane helix</keyword>
<keyword evidence="3" id="KW-1185">Reference proteome</keyword>
<proteinExistence type="predicted"/>
<evidence type="ECO:0000313" key="2">
    <source>
        <dbReference type="EMBL" id="ODV59546.1"/>
    </source>
</evidence>
<keyword evidence="1" id="KW-0812">Transmembrane</keyword>
<name>A0A1D2VD32_9ASCO</name>
<gene>
    <name evidence="2" type="ORF">ASCRUDRAFT_109477</name>
</gene>
<dbReference type="Proteomes" id="UP000095038">
    <property type="component" value="Unassembled WGS sequence"/>
</dbReference>
<sequence>MVFPVYINNINLIIYNVVCYISTIICHSSNLIENSVRLKLIFTSRYHFFYILHF</sequence>
<dbReference type="GeneID" id="30962357"/>
<keyword evidence="1" id="KW-0472">Membrane</keyword>
<dbReference type="InParanoid" id="A0A1D2VD32"/>
<dbReference type="RefSeq" id="XP_020045853.1">
    <property type="nucleotide sequence ID" value="XM_020188721.1"/>
</dbReference>
<organism evidence="2 3">
    <name type="scientific">Ascoidea rubescens DSM 1968</name>
    <dbReference type="NCBI Taxonomy" id="1344418"/>
    <lineage>
        <taxon>Eukaryota</taxon>
        <taxon>Fungi</taxon>
        <taxon>Dikarya</taxon>
        <taxon>Ascomycota</taxon>
        <taxon>Saccharomycotina</taxon>
        <taxon>Saccharomycetes</taxon>
        <taxon>Ascoideaceae</taxon>
        <taxon>Ascoidea</taxon>
    </lineage>
</organism>
<dbReference type="EMBL" id="KV454485">
    <property type="protein sequence ID" value="ODV59546.1"/>
    <property type="molecule type" value="Genomic_DNA"/>
</dbReference>
<evidence type="ECO:0000256" key="1">
    <source>
        <dbReference type="SAM" id="Phobius"/>
    </source>
</evidence>
<dbReference type="AlphaFoldDB" id="A0A1D2VD32"/>
<evidence type="ECO:0000313" key="3">
    <source>
        <dbReference type="Proteomes" id="UP000095038"/>
    </source>
</evidence>
<accession>A0A1D2VD32</accession>
<reference evidence="3" key="1">
    <citation type="submission" date="2016-05" db="EMBL/GenBank/DDBJ databases">
        <title>Comparative genomics of biotechnologically important yeasts.</title>
        <authorList>
            <consortium name="DOE Joint Genome Institute"/>
            <person name="Riley R."/>
            <person name="Haridas S."/>
            <person name="Wolfe K.H."/>
            <person name="Lopes M.R."/>
            <person name="Hittinger C.T."/>
            <person name="Goker M."/>
            <person name="Salamov A."/>
            <person name="Wisecaver J."/>
            <person name="Long T.M."/>
            <person name="Aerts A.L."/>
            <person name="Barry K."/>
            <person name="Choi C."/>
            <person name="Clum A."/>
            <person name="Coughlan A.Y."/>
            <person name="Deshpande S."/>
            <person name="Douglass A.P."/>
            <person name="Hanson S.J."/>
            <person name="Klenk H.-P."/>
            <person name="Labutti K."/>
            <person name="Lapidus A."/>
            <person name="Lindquist E."/>
            <person name="Lipzen A."/>
            <person name="Meier-Kolthoff J.P."/>
            <person name="Ohm R.A."/>
            <person name="Otillar R.P."/>
            <person name="Pangilinan J."/>
            <person name="Peng Y."/>
            <person name="Rokas A."/>
            <person name="Rosa C.A."/>
            <person name="Scheuner C."/>
            <person name="Sibirny A.A."/>
            <person name="Slot J.C."/>
            <person name="Stielow J.B."/>
            <person name="Sun H."/>
            <person name="Kurtzman C.P."/>
            <person name="Blackwell M."/>
            <person name="Grigoriev I.V."/>
            <person name="Jeffries T.W."/>
        </authorList>
    </citation>
    <scope>NUCLEOTIDE SEQUENCE [LARGE SCALE GENOMIC DNA]</scope>
    <source>
        <strain evidence="3">DSM 1968</strain>
    </source>
</reference>